<dbReference type="EMBL" id="FQZQ01000025">
    <property type="protein sequence ID" value="SHK30780.1"/>
    <property type="molecule type" value="Genomic_DNA"/>
</dbReference>
<gene>
    <name evidence="3" type="ORF">SAMN05444000_12512</name>
</gene>
<evidence type="ECO:0000256" key="1">
    <source>
        <dbReference type="SAM" id="MobiDB-lite"/>
    </source>
</evidence>
<proteinExistence type="predicted"/>
<feature type="domain" description="Peptidoglycan binding-like" evidence="2">
    <location>
        <begin position="74"/>
        <end position="130"/>
    </location>
</feature>
<reference evidence="4" key="1">
    <citation type="submission" date="2016-11" db="EMBL/GenBank/DDBJ databases">
        <authorList>
            <person name="Varghese N."/>
            <person name="Submissions S."/>
        </authorList>
    </citation>
    <scope>NUCLEOTIDE SEQUENCE [LARGE SCALE GENOMIC DNA]</scope>
    <source>
        <strain evidence="4">DSM 100564</strain>
    </source>
</reference>
<dbReference type="InterPro" id="IPR002477">
    <property type="entry name" value="Peptidoglycan-bd-like"/>
</dbReference>
<dbReference type="Pfam" id="PF01471">
    <property type="entry name" value="PG_binding_1"/>
    <property type="match status" value="1"/>
</dbReference>
<evidence type="ECO:0000313" key="4">
    <source>
        <dbReference type="Proteomes" id="UP000183982"/>
    </source>
</evidence>
<dbReference type="Proteomes" id="UP000183982">
    <property type="component" value="Unassembled WGS sequence"/>
</dbReference>
<dbReference type="SUPFAM" id="SSF47090">
    <property type="entry name" value="PGBD-like"/>
    <property type="match status" value="1"/>
</dbReference>
<dbReference type="InterPro" id="IPR036366">
    <property type="entry name" value="PGBDSf"/>
</dbReference>
<feature type="compositionally biased region" description="Acidic residues" evidence="1">
    <location>
        <begin position="173"/>
        <end position="184"/>
    </location>
</feature>
<accession>A0A1M6REF5</accession>
<dbReference type="InterPro" id="IPR036365">
    <property type="entry name" value="PGBD-like_sf"/>
</dbReference>
<evidence type="ECO:0000313" key="3">
    <source>
        <dbReference type="EMBL" id="SHK30780.1"/>
    </source>
</evidence>
<feature type="compositionally biased region" description="Polar residues" evidence="1">
    <location>
        <begin position="141"/>
        <end position="158"/>
    </location>
</feature>
<organism evidence="3 4">
    <name type="scientific">Shimia gijangensis</name>
    <dbReference type="NCBI Taxonomy" id="1470563"/>
    <lineage>
        <taxon>Bacteria</taxon>
        <taxon>Pseudomonadati</taxon>
        <taxon>Pseudomonadota</taxon>
        <taxon>Alphaproteobacteria</taxon>
        <taxon>Rhodobacterales</taxon>
        <taxon>Roseobacteraceae</taxon>
    </lineage>
</organism>
<evidence type="ECO:0000259" key="2">
    <source>
        <dbReference type="Pfam" id="PF01471"/>
    </source>
</evidence>
<dbReference type="RefSeq" id="WP_073255814.1">
    <property type="nucleotide sequence ID" value="NZ_FQZQ01000025.1"/>
</dbReference>
<dbReference type="AlphaFoldDB" id="A0A1M6REF5"/>
<name>A0A1M6REF5_9RHOB</name>
<dbReference type="OrthoDB" id="7871114at2"/>
<feature type="region of interest" description="Disordered" evidence="1">
    <location>
        <begin position="136"/>
        <end position="184"/>
    </location>
</feature>
<dbReference type="Gene3D" id="1.10.101.10">
    <property type="entry name" value="PGBD-like superfamily/PGBD"/>
    <property type="match status" value="1"/>
</dbReference>
<protein>
    <submittedName>
        <fullName evidence="3">Putative peptidoglycan binding domain-containing protein</fullName>
    </submittedName>
</protein>
<keyword evidence="4" id="KW-1185">Reference proteome</keyword>
<dbReference type="STRING" id="1470563.SAMN05444000_12512"/>
<sequence>MGSTLVYVANLPSDKECQKVQDQGETLYLCDGVLYRSTYYQDEKVYEIVNDSPEEAAAGPQTVFGLSLTDPMTRGDVVKEFQQRLLDQGYDVGTPDGVFGSSTEAALQWFQYDNELEPTGVVDAETAKLLGYEQMEGVPQDESSATPAADDTGQSVGEITTGEDVGEISTGEDVGEITTEEPKE</sequence>